<evidence type="ECO:0000313" key="2">
    <source>
        <dbReference type="EMBL" id="QTE50965.1"/>
    </source>
</evidence>
<dbReference type="EMBL" id="CP043451">
    <property type="protein sequence ID" value="QEM06504.1"/>
    <property type="molecule type" value="Genomic_DNA"/>
</dbReference>
<dbReference type="AlphaFoldDB" id="A0AAE6JIP4"/>
<gene>
    <name evidence="1" type="ORF">DIU31_024410</name>
    <name evidence="2" type="ORF">J3L21_03015</name>
</gene>
<evidence type="ECO:0000313" key="4">
    <source>
        <dbReference type="Proteomes" id="UP000663940"/>
    </source>
</evidence>
<name>A0AAE6JIP4_9SPHI</name>
<organism evidence="1 3">
    <name type="scientific">Mucilaginibacter rubeus</name>
    <dbReference type="NCBI Taxonomy" id="2027860"/>
    <lineage>
        <taxon>Bacteria</taxon>
        <taxon>Pseudomonadati</taxon>
        <taxon>Bacteroidota</taxon>
        <taxon>Sphingobacteriia</taxon>
        <taxon>Sphingobacteriales</taxon>
        <taxon>Sphingobacteriaceae</taxon>
        <taxon>Mucilaginibacter</taxon>
    </lineage>
</organism>
<sequence>MKAISGGTVSGCSATCWWSPGQTGYSWTVTCTGPGTCEAEDDIGCFIVGSDGSGYERLCSNSGI</sequence>
<keyword evidence="4" id="KW-1185">Reference proteome</keyword>
<reference evidence="2 4" key="2">
    <citation type="submission" date="2021-03" db="EMBL/GenBank/DDBJ databases">
        <title>Mucilaginibacter strains isolated from gold and copper mining confer multi heavy-metal resistance.</title>
        <authorList>
            <person name="Li Y."/>
        </authorList>
    </citation>
    <scope>NUCLEOTIDE SEQUENCE [LARGE SCALE GENOMIC DNA]</scope>
    <source>
        <strain evidence="2 4">P2-4</strain>
    </source>
</reference>
<dbReference type="Proteomes" id="UP000663940">
    <property type="component" value="Chromosome"/>
</dbReference>
<evidence type="ECO:0000313" key="3">
    <source>
        <dbReference type="Proteomes" id="UP000250557"/>
    </source>
</evidence>
<dbReference type="EMBL" id="CP071880">
    <property type="protein sequence ID" value="QTE50965.1"/>
    <property type="molecule type" value="Genomic_DNA"/>
</dbReference>
<protein>
    <submittedName>
        <fullName evidence="1">Uncharacterized protein</fullName>
    </submittedName>
</protein>
<accession>A0AAE6JIP4</accession>
<evidence type="ECO:0000313" key="1">
    <source>
        <dbReference type="EMBL" id="QEM06504.1"/>
    </source>
</evidence>
<reference evidence="1 3" key="1">
    <citation type="submission" date="2019-08" db="EMBL/GenBank/DDBJ databases">
        <title>Comparative genome analysis confer to the adaptation heavy metal polluted environment.</title>
        <authorList>
            <person name="Li Y."/>
        </authorList>
    </citation>
    <scope>NUCLEOTIDE SEQUENCE [LARGE SCALE GENOMIC DNA]</scope>
    <source>
        <strain evidence="1 3">P2</strain>
    </source>
</reference>
<proteinExistence type="predicted"/>
<dbReference type="Proteomes" id="UP000250557">
    <property type="component" value="Chromosome"/>
</dbReference>